<evidence type="ECO:0000256" key="1">
    <source>
        <dbReference type="ARBA" id="ARBA00004442"/>
    </source>
</evidence>
<comment type="subcellular location">
    <subcellularLocation>
        <location evidence="1">Cell outer membrane</location>
    </subcellularLocation>
</comment>
<dbReference type="PRINTS" id="PR01021">
    <property type="entry name" value="OMPADOMAIN"/>
</dbReference>
<organism evidence="7 8">
    <name type="scientific">Shewanella ulleungensis</name>
    <dbReference type="NCBI Taxonomy" id="2282699"/>
    <lineage>
        <taxon>Bacteria</taxon>
        <taxon>Pseudomonadati</taxon>
        <taxon>Pseudomonadota</taxon>
        <taxon>Gammaproteobacteria</taxon>
        <taxon>Alteromonadales</taxon>
        <taxon>Shewanellaceae</taxon>
        <taxon>Shewanella</taxon>
    </lineage>
</organism>
<dbReference type="RefSeq" id="WP_188959084.1">
    <property type="nucleotide sequence ID" value="NZ_BMQW01000016.1"/>
</dbReference>
<dbReference type="PANTHER" id="PTHR30329:SF21">
    <property type="entry name" value="LIPOPROTEIN YIAD-RELATED"/>
    <property type="match status" value="1"/>
</dbReference>
<evidence type="ECO:0000259" key="6">
    <source>
        <dbReference type="PROSITE" id="PS51123"/>
    </source>
</evidence>
<dbReference type="Gene3D" id="3.30.1330.60">
    <property type="entry name" value="OmpA-like domain"/>
    <property type="match status" value="1"/>
</dbReference>
<dbReference type="PROSITE" id="PS51123">
    <property type="entry name" value="OMPA_2"/>
    <property type="match status" value="1"/>
</dbReference>
<dbReference type="InterPro" id="IPR050330">
    <property type="entry name" value="Bact_OuterMem_StrucFunc"/>
</dbReference>
<feature type="domain" description="OmpA-like" evidence="6">
    <location>
        <begin position="66"/>
        <end position="184"/>
    </location>
</feature>
<dbReference type="InterPro" id="IPR006664">
    <property type="entry name" value="OMP_bac"/>
</dbReference>
<evidence type="ECO:0000313" key="8">
    <source>
        <dbReference type="Proteomes" id="UP000654004"/>
    </source>
</evidence>
<keyword evidence="5" id="KW-0732">Signal</keyword>
<dbReference type="EMBL" id="BMQW01000016">
    <property type="protein sequence ID" value="GGQ00708.1"/>
    <property type="molecule type" value="Genomic_DNA"/>
</dbReference>
<accession>A0ABQ2QX88</accession>
<dbReference type="PANTHER" id="PTHR30329">
    <property type="entry name" value="STATOR ELEMENT OF FLAGELLAR MOTOR COMPLEX"/>
    <property type="match status" value="1"/>
</dbReference>
<evidence type="ECO:0000256" key="4">
    <source>
        <dbReference type="PROSITE-ProRule" id="PRU00473"/>
    </source>
</evidence>
<dbReference type="SUPFAM" id="SSF103088">
    <property type="entry name" value="OmpA-like"/>
    <property type="match status" value="1"/>
</dbReference>
<dbReference type="PROSITE" id="PS51257">
    <property type="entry name" value="PROKAR_LIPOPROTEIN"/>
    <property type="match status" value="1"/>
</dbReference>
<protein>
    <submittedName>
        <fullName evidence="7">Membrane protein</fullName>
    </submittedName>
</protein>
<evidence type="ECO:0000256" key="3">
    <source>
        <dbReference type="ARBA" id="ARBA00023237"/>
    </source>
</evidence>
<reference evidence="8" key="1">
    <citation type="journal article" date="2019" name="Int. J. Syst. Evol. Microbiol.">
        <title>The Global Catalogue of Microorganisms (GCM) 10K type strain sequencing project: providing services to taxonomists for standard genome sequencing and annotation.</title>
        <authorList>
            <consortium name="The Broad Institute Genomics Platform"/>
            <consortium name="The Broad Institute Genome Sequencing Center for Infectious Disease"/>
            <person name="Wu L."/>
            <person name="Ma J."/>
        </authorList>
    </citation>
    <scope>NUCLEOTIDE SEQUENCE [LARGE SCALE GENOMIC DNA]</scope>
    <source>
        <strain evidence="8">JCM 32305</strain>
    </source>
</reference>
<proteinExistence type="predicted"/>
<dbReference type="InterPro" id="IPR036737">
    <property type="entry name" value="OmpA-like_sf"/>
</dbReference>
<comment type="caution">
    <text evidence="7">The sequence shown here is derived from an EMBL/GenBank/DDBJ whole genome shotgun (WGS) entry which is preliminary data.</text>
</comment>
<feature type="chain" id="PRO_5046064802" evidence="5">
    <location>
        <begin position="20"/>
        <end position="201"/>
    </location>
</feature>
<keyword evidence="8" id="KW-1185">Reference proteome</keyword>
<sequence length="201" mass="22552">MKYLMILLAMLTATGCAMNDIVELNKPTEQKFDLTDQDKDGVITARENCAGTILGAEVDNYGCGQVNDINDSQELKILFANNSEVIEPQYYDQIEKIAKLMKKYPTTNVIIEGHTSLRGSYELNLALSQKRAKSVIDVLENTFGISPQRMSAVGYSFDKPIDTSGTPEAEERNRRVMSTISGEDTMSKMRWNIYTVDDENE</sequence>
<evidence type="ECO:0000256" key="2">
    <source>
        <dbReference type="ARBA" id="ARBA00023136"/>
    </source>
</evidence>
<name>A0ABQ2QX88_9GAMM</name>
<keyword evidence="2 4" id="KW-0472">Membrane</keyword>
<feature type="signal peptide" evidence="5">
    <location>
        <begin position="1"/>
        <end position="19"/>
    </location>
</feature>
<dbReference type="CDD" id="cd07185">
    <property type="entry name" value="OmpA_C-like"/>
    <property type="match status" value="1"/>
</dbReference>
<dbReference type="Proteomes" id="UP000654004">
    <property type="component" value="Unassembled WGS sequence"/>
</dbReference>
<dbReference type="InterPro" id="IPR006665">
    <property type="entry name" value="OmpA-like"/>
</dbReference>
<evidence type="ECO:0000256" key="5">
    <source>
        <dbReference type="SAM" id="SignalP"/>
    </source>
</evidence>
<gene>
    <name evidence="7" type="ORF">GCM10009410_37940</name>
</gene>
<keyword evidence="3" id="KW-0998">Cell outer membrane</keyword>
<evidence type="ECO:0000313" key="7">
    <source>
        <dbReference type="EMBL" id="GGQ00708.1"/>
    </source>
</evidence>
<dbReference type="Pfam" id="PF00691">
    <property type="entry name" value="OmpA"/>
    <property type="match status" value="1"/>
</dbReference>